<keyword evidence="1" id="KW-0472">Membrane</keyword>
<keyword evidence="1" id="KW-0812">Transmembrane</keyword>
<keyword evidence="3" id="KW-1185">Reference proteome</keyword>
<accession>A0A4Q2JA58</accession>
<gene>
    <name evidence="2" type="ORF">ESO86_15720</name>
</gene>
<evidence type="ECO:0000313" key="3">
    <source>
        <dbReference type="Proteomes" id="UP000292881"/>
    </source>
</evidence>
<evidence type="ECO:0000256" key="1">
    <source>
        <dbReference type="SAM" id="Phobius"/>
    </source>
</evidence>
<dbReference type="EMBL" id="SDPL01000463">
    <property type="protein sequence ID" value="RXZ43188.1"/>
    <property type="molecule type" value="Genomic_DNA"/>
</dbReference>
<reference evidence="2 3" key="1">
    <citation type="submission" date="2019-01" db="EMBL/GenBank/DDBJ databases">
        <authorList>
            <person name="Li J."/>
        </authorList>
    </citation>
    <scope>NUCLEOTIDE SEQUENCE [LARGE SCALE GENOMIC DNA]</scope>
    <source>
        <strain evidence="2 3">CGMCC 4.7180</strain>
    </source>
</reference>
<feature type="transmembrane region" description="Helical" evidence="1">
    <location>
        <begin position="113"/>
        <end position="133"/>
    </location>
</feature>
<protein>
    <submittedName>
        <fullName evidence="2">DUF1294 domain-containing protein</fullName>
    </submittedName>
</protein>
<dbReference type="Proteomes" id="UP000292881">
    <property type="component" value="Unassembled WGS sequence"/>
</dbReference>
<proteinExistence type="predicted"/>
<keyword evidence="1" id="KW-1133">Transmembrane helix</keyword>
<comment type="caution">
    <text evidence="2">The sequence shown here is derived from an EMBL/GenBank/DDBJ whole genome shotgun (WGS) entry which is preliminary data.</text>
</comment>
<dbReference type="Pfam" id="PF06961">
    <property type="entry name" value="DUF1294"/>
    <property type="match status" value="1"/>
</dbReference>
<dbReference type="AlphaFoldDB" id="A0A4Q2JA58"/>
<feature type="transmembrane region" description="Helical" evidence="1">
    <location>
        <begin position="46"/>
        <end position="65"/>
    </location>
</feature>
<sequence>MSRPLPPGLSWGRDLSRPLPPGLSWGALAAFATALTLGLLLDVVPWWLAAWFAAASLVAFAAYGIDKAAARRGGSRMPEQTLHLIDVAGGWPGALVAQQLFRHKTRKRTFRRAFWLTVVLNLAFAAGLVALLASPDLVSGGVTDRLGG</sequence>
<dbReference type="OrthoDB" id="72963at2"/>
<name>A0A4Q2JA58_9MICO</name>
<organism evidence="2 3">
    <name type="scientific">Agromyces binzhouensis</name>
    <dbReference type="NCBI Taxonomy" id="1817495"/>
    <lineage>
        <taxon>Bacteria</taxon>
        <taxon>Bacillati</taxon>
        <taxon>Actinomycetota</taxon>
        <taxon>Actinomycetes</taxon>
        <taxon>Micrococcales</taxon>
        <taxon>Microbacteriaceae</taxon>
        <taxon>Agromyces</taxon>
    </lineage>
</organism>
<evidence type="ECO:0000313" key="2">
    <source>
        <dbReference type="EMBL" id="RXZ43188.1"/>
    </source>
</evidence>
<dbReference type="InterPro" id="IPR010718">
    <property type="entry name" value="DUF1294"/>
</dbReference>